<comment type="function">
    <text evidence="5">Effector that suppresses plant defense responses during pathogen infection.</text>
</comment>
<evidence type="ECO:0000256" key="4">
    <source>
        <dbReference type="ARBA" id="ARBA00022729"/>
    </source>
</evidence>
<dbReference type="Pfam" id="PF16810">
    <property type="entry name" value="RXLR"/>
    <property type="match status" value="1"/>
</dbReference>
<protein>
    <recommendedName>
        <fullName evidence="5">RxLR effector protein</fullName>
    </recommendedName>
</protein>
<comment type="similarity">
    <text evidence="2 5">Belongs to the RxLR effector family.</text>
</comment>
<keyword evidence="7" id="KW-1185">Reference proteome</keyword>
<organism evidence="6 7">
    <name type="scientific">Phytophthora fragariaefolia</name>
    <dbReference type="NCBI Taxonomy" id="1490495"/>
    <lineage>
        <taxon>Eukaryota</taxon>
        <taxon>Sar</taxon>
        <taxon>Stramenopiles</taxon>
        <taxon>Oomycota</taxon>
        <taxon>Peronosporomycetes</taxon>
        <taxon>Peronosporales</taxon>
        <taxon>Peronosporaceae</taxon>
        <taxon>Phytophthora</taxon>
    </lineage>
</organism>
<feature type="chain" id="PRO_5041020466" description="RxLR effector protein" evidence="5">
    <location>
        <begin position="23"/>
        <end position="134"/>
    </location>
</feature>
<comment type="subcellular location">
    <subcellularLocation>
        <location evidence="1 5">Secreted</location>
    </subcellularLocation>
</comment>
<keyword evidence="3 5" id="KW-0964">Secreted</keyword>
<accession>A0A9W6Y6W0</accession>
<evidence type="ECO:0000313" key="6">
    <source>
        <dbReference type="EMBL" id="GMF57752.1"/>
    </source>
</evidence>
<evidence type="ECO:0000256" key="3">
    <source>
        <dbReference type="ARBA" id="ARBA00022525"/>
    </source>
</evidence>
<dbReference type="GO" id="GO:0005576">
    <property type="term" value="C:extracellular region"/>
    <property type="evidence" value="ECO:0007669"/>
    <property type="project" value="UniProtKB-SubCell"/>
</dbReference>
<dbReference type="Proteomes" id="UP001165121">
    <property type="component" value="Unassembled WGS sequence"/>
</dbReference>
<evidence type="ECO:0000256" key="2">
    <source>
        <dbReference type="ARBA" id="ARBA00010400"/>
    </source>
</evidence>
<keyword evidence="4 5" id="KW-0732">Signal</keyword>
<name>A0A9W6Y6W0_9STRA</name>
<gene>
    <name evidence="6" type="ORF">Pfra01_002471200</name>
</gene>
<evidence type="ECO:0000256" key="1">
    <source>
        <dbReference type="ARBA" id="ARBA00004613"/>
    </source>
</evidence>
<sequence>MRLSQVLVIAAASFLFASEAIAVTPDSNQAKISTVARGDSRQRFLRSYKKTVEDDSDDLDDLDEERAGNSALEALAKSWGHNLDDIFEGVVRLTDDQYKAWHAVLNKGVAASKKVKRDAHNAKWRNENGFGGQA</sequence>
<feature type="signal peptide" evidence="5">
    <location>
        <begin position="1"/>
        <end position="22"/>
    </location>
</feature>
<evidence type="ECO:0000313" key="7">
    <source>
        <dbReference type="Proteomes" id="UP001165121"/>
    </source>
</evidence>
<comment type="domain">
    <text evidence="5">The RxLR-dEER motif acts to carry the protein into the host cell cytoplasm through binding to cell surface phosphatidylinositol-3-phosphate.</text>
</comment>
<proteinExistence type="inferred from homology"/>
<dbReference type="EMBL" id="BSXT01004403">
    <property type="protein sequence ID" value="GMF57752.1"/>
    <property type="molecule type" value="Genomic_DNA"/>
</dbReference>
<comment type="caution">
    <text evidence="6">The sequence shown here is derived from an EMBL/GenBank/DDBJ whole genome shotgun (WGS) entry which is preliminary data.</text>
</comment>
<dbReference type="OrthoDB" id="126513at2759"/>
<dbReference type="InterPro" id="IPR031825">
    <property type="entry name" value="RXLR"/>
</dbReference>
<reference evidence="6" key="1">
    <citation type="submission" date="2023-04" db="EMBL/GenBank/DDBJ databases">
        <title>Phytophthora fragariaefolia NBRC 109709.</title>
        <authorList>
            <person name="Ichikawa N."/>
            <person name="Sato H."/>
            <person name="Tonouchi N."/>
        </authorList>
    </citation>
    <scope>NUCLEOTIDE SEQUENCE</scope>
    <source>
        <strain evidence="6">NBRC 109709</strain>
    </source>
</reference>
<evidence type="ECO:0000256" key="5">
    <source>
        <dbReference type="RuleBase" id="RU367124"/>
    </source>
</evidence>
<dbReference type="AlphaFoldDB" id="A0A9W6Y6W0"/>